<feature type="region of interest" description="Disordered" evidence="1">
    <location>
        <begin position="1"/>
        <end position="72"/>
    </location>
</feature>
<evidence type="ECO:0000256" key="1">
    <source>
        <dbReference type="SAM" id="MobiDB-lite"/>
    </source>
</evidence>
<keyword evidence="3" id="KW-1185">Reference proteome</keyword>
<organism evidence="2 3">
    <name type="scientific">Lasius platythorax</name>
    <dbReference type="NCBI Taxonomy" id="488582"/>
    <lineage>
        <taxon>Eukaryota</taxon>
        <taxon>Metazoa</taxon>
        <taxon>Ecdysozoa</taxon>
        <taxon>Arthropoda</taxon>
        <taxon>Hexapoda</taxon>
        <taxon>Insecta</taxon>
        <taxon>Pterygota</taxon>
        <taxon>Neoptera</taxon>
        <taxon>Endopterygota</taxon>
        <taxon>Hymenoptera</taxon>
        <taxon>Apocrita</taxon>
        <taxon>Aculeata</taxon>
        <taxon>Formicoidea</taxon>
        <taxon>Formicidae</taxon>
        <taxon>Formicinae</taxon>
        <taxon>Lasius</taxon>
        <taxon>Lasius</taxon>
    </lineage>
</organism>
<protein>
    <submittedName>
        <fullName evidence="2">Uncharacterized protein</fullName>
    </submittedName>
</protein>
<evidence type="ECO:0000313" key="2">
    <source>
        <dbReference type="EMBL" id="CAL1681024.1"/>
    </source>
</evidence>
<dbReference type="Proteomes" id="UP001497644">
    <property type="component" value="Chromosome 3"/>
</dbReference>
<name>A0AAV2NLL8_9HYME</name>
<reference evidence="2" key="1">
    <citation type="submission" date="2024-04" db="EMBL/GenBank/DDBJ databases">
        <authorList>
            <consortium name="Molecular Ecology Group"/>
        </authorList>
    </citation>
    <scope>NUCLEOTIDE SEQUENCE</scope>
</reference>
<proteinExistence type="predicted"/>
<dbReference type="AlphaFoldDB" id="A0AAV2NLL8"/>
<accession>A0AAV2NLL8</accession>
<dbReference type="EMBL" id="OZ034826">
    <property type="protein sequence ID" value="CAL1681024.1"/>
    <property type="molecule type" value="Genomic_DNA"/>
</dbReference>
<sequence length="89" mass="9996">MQSDRPHTCEQALQSDSDWETPTHSTAVQTDPVASGEPVGQHTARSWTPPALRRAPSAPVRSRTPPHLEPLRWTTTTASISWRECRKLR</sequence>
<feature type="compositionally biased region" description="Polar residues" evidence="1">
    <location>
        <begin position="11"/>
        <end position="29"/>
    </location>
</feature>
<evidence type="ECO:0000313" key="3">
    <source>
        <dbReference type="Proteomes" id="UP001497644"/>
    </source>
</evidence>
<gene>
    <name evidence="2" type="ORF">LPLAT_LOCUS7186</name>
</gene>